<name>A0AB39X323_9PSED</name>
<dbReference type="PROSITE" id="PS51257">
    <property type="entry name" value="PROKAR_LIPOPROTEIN"/>
    <property type="match status" value="1"/>
</dbReference>
<proteinExistence type="predicted"/>
<reference evidence="2" key="1">
    <citation type="submission" date="2024-07" db="EMBL/GenBank/DDBJ databases">
        <authorList>
            <person name="Biller S.J."/>
        </authorList>
    </citation>
    <scope>NUCLEOTIDE SEQUENCE</scope>
    <source>
        <strain evidence="2">WC2401</strain>
    </source>
</reference>
<dbReference type="AlphaFoldDB" id="A0AB39X323"/>
<evidence type="ECO:0000256" key="1">
    <source>
        <dbReference type="SAM" id="MobiDB-lite"/>
    </source>
</evidence>
<evidence type="ECO:0008006" key="3">
    <source>
        <dbReference type="Google" id="ProtNLM"/>
    </source>
</evidence>
<gene>
    <name evidence="2" type="ORF">AB3G35_11545</name>
</gene>
<accession>A0AB39X323</accession>
<sequence length="75" mass="8726">MKRTTLLILAASGAFLLGGCVPIWDDGGRHGHDRGYDSGRGYDRGHDDRGYDRGYDRRDNDHRYDRNRERDDRDD</sequence>
<feature type="region of interest" description="Disordered" evidence="1">
    <location>
        <begin position="34"/>
        <end position="75"/>
    </location>
</feature>
<dbReference type="RefSeq" id="WP_086796266.1">
    <property type="nucleotide sequence ID" value="NZ_CP165623.1"/>
</dbReference>
<protein>
    <recommendedName>
        <fullName evidence="3">Lipoprotein</fullName>
    </recommendedName>
</protein>
<evidence type="ECO:0000313" key="2">
    <source>
        <dbReference type="EMBL" id="XDV08186.1"/>
    </source>
</evidence>
<dbReference type="EMBL" id="CP165623">
    <property type="protein sequence ID" value="XDV08186.1"/>
    <property type="molecule type" value="Genomic_DNA"/>
</dbReference>
<organism evidence="2">
    <name type="scientific">Pseudomonas sp. WC2401</name>
    <dbReference type="NCBI Taxonomy" id="3234143"/>
    <lineage>
        <taxon>Bacteria</taxon>
        <taxon>Pseudomonadati</taxon>
        <taxon>Pseudomonadota</taxon>
        <taxon>Gammaproteobacteria</taxon>
        <taxon>Pseudomonadales</taxon>
        <taxon>Pseudomonadaceae</taxon>
        <taxon>Pseudomonas</taxon>
    </lineage>
</organism>